<accession>A0A9P6DNE5</accession>
<sequence length="109" mass="12275">MVMPTPLLTLHDSYCPALSSYRLLICLWKLQTSSNLRLFDLTSPGLSCQDSRILALLSEGPNDPPRSTPKTFPIRFLRSPQSCLRVVPSCMISIRRTTCMGNHYKCNSD</sequence>
<evidence type="ECO:0000313" key="1">
    <source>
        <dbReference type="EMBL" id="KAF9505088.1"/>
    </source>
</evidence>
<proteinExistence type="predicted"/>
<protein>
    <submittedName>
        <fullName evidence="1">Uncharacterized protein</fullName>
    </submittedName>
</protein>
<dbReference type="EMBL" id="MU129175">
    <property type="protein sequence ID" value="KAF9505088.1"/>
    <property type="molecule type" value="Genomic_DNA"/>
</dbReference>
<comment type="caution">
    <text evidence="1">The sequence shown here is derived from an EMBL/GenBank/DDBJ whole genome shotgun (WGS) entry which is preliminary data.</text>
</comment>
<evidence type="ECO:0000313" key="2">
    <source>
        <dbReference type="Proteomes" id="UP000886523"/>
    </source>
</evidence>
<dbReference type="AlphaFoldDB" id="A0A9P6DNE5"/>
<organism evidence="1 2">
    <name type="scientific">Hydnum rufescens UP504</name>
    <dbReference type="NCBI Taxonomy" id="1448309"/>
    <lineage>
        <taxon>Eukaryota</taxon>
        <taxon>Fungi</taxon>
        <taxon>Dikarya</taxon>
        <taxon>Basidiomycota</taxon>
        <taxon>Agaricomycotina</taxon>
        <taxon>Agaricomycetes</taxon>
        <taxon>Cantharellales</taxon>
        <taxon>Hydnaceae</taxon>
        <taxon>Hydnum</taxon>
    </lineage>
</organism>
<dbReference type="Proteomes" id="UP000886523">
    <property type="component" value="Unassembled WGS sequence"/>
</dbReference>
<dbReference type="OrthoDB" id="333024at2759"/>
<reference evidence="1" key="1">
    <citation type="journal article" date="2020" name="Nat. Commun.">
        <title>Large-scale genome sequencing of mycorrhizal fungi provides insights into the early evolution of symbiotic traits.</title>
        <authorList>
            <person name="Miyauchi S."/>
            <person name="Kiss E."/>
            <person name="Kuo A."/>
            <person name="Drula E."/>
            <person name="Kohler A."/>
            <person name="Sanchez-Garcia M."/>
            <person name="Morin E."/>
            <person name="Andreopoulos B."/>
            <person name="Barry K.W."/>
            <person name="Bonito G."/>
            <person name="Buee M."/>
            <person name="Carver A."/>
            <person name="Chen C."/>
            <person name="Cichocki N."/>
            <person name="Clum A."/>
            <person name="Culley D."/>
            <person name="Crous P.W."/>
            <person name="Fauchery L."/>
            <person name="Girlanda M."/>
            <person name="Hayes R.D."/>
            <person name="Keri Z."/>
            <person name="LaButti K."/>
            <person name="Lipzen A."/>
            <person name="Lombard V."/>
            <person name="Magnuson J."/>
            <person name="Maillard F."/>
            <person name="Murat C."/>
            <person name="Nolan M."/>
            <person name="Ohm R.A."/>
            <person name="Pangilinan J."/>
            <person name="Pereira M.F."/>
            <person name="Perotto S."/>
            <person name="Peter M."/>
            <person name="Pfister S."/>
            <person name="Riley R."/>
            <person name="Sitrit Y."/>
            <person name="Stielow J.B."/>
            <person name="Szollosi G."/>
            <person name="Zifcakova L."/>
            <person name="Stursova M."/>
            <person name="Spatafora J.W."/>
            <person name="Tedersoo L."/>
            <person name="Vaario L.M."/>
            <person name="Yamada A."/>
            <person name="Yan M."/>
            <person name="Wang P."/>
            <person name="Xu J."/>
            <person name="Bruns T."/>
            <person name="Baldrian P."/>
            <person name="Vilgalys R."/>
            <person name="Dunand C."/>
            <person name="Henrissat B."/>
            <person name="Grigoriev I.V."/>
            <person name="Hibbett D."/>
            <person name="Nagy L.G."/>
            <person name="Martin F.M."/>
        </authorList>
    </citation>
    <scope>NUCLEOTIDE SEQUENCE</scope>
    <source>
        <strain evidence="1">UP504</strain>
    </source>
</reference>
<keyword evidence="2" id="KW-1185">Reference proteome</keyword>
<gene>
    <name evidence="1" type="ORF">BS47DRAFT_577554</name>
</gene>
<name>A0A9P6DNE5_9AGAM</name>